<evidence type="ECO:0000256" key="13">
    <source>
        <dbReference type="PROSITE-ProRule" id="PRU10060"/>
    </source>
</evidence>
<keyword evidence="7 14" id="KW-0136">Cellulose degradation</keyword>
<keyword evidence="6 16" id="KW-1133">Transmembrane helix</keyword>
<evidence type="ECO:0000256" key="15">
    <source>
        <dbReference type="SAM" id="MobiDB-lite"/>
    </source>
</evidence>
<evidence type="ECO:0000256" key="1">
    <source>
        <dbReference type="ARBA" id="ARBA00000966"/>
    </source>
</evidence>
<evidence type="ECO:0000256" key="14">
    <source>
        <dbReference type="RuleBase" id="RU361166"/>
    </source>
</evidence>
<proteinExistence type="inferred from homology"/>
<feature type="compositionally biased region" description="Low complexity" evidence="15">
    <location>
        <begin position="728"/>
        <end position="738"/>
    </location>
</feature>
<feature type="domain" description="Glycoside hydrolase family 9" evidence="17">
    <location>
        <begin position="372"/>
        <end position="789"/>
    </location>
</feature>
<accession>A0A8W8K4C0</accession>
<keyword evidence="19" id="KW-1185">Reference proteome</keyword>
<name>A0A8W8K4C0_MAGGI</name>
<dbReference type="InterPro" id="IPR033126">
    <property type="entry name" value="Glyco_hydro_9_Asp/Glu_AS"/>
</dbReference>
<evidence type="ECO:0000313" key="18">
    <source>
        <dbReference type="EnsemblMetazoa" id="G21887.4:cds"/>
    </source>
</evidence>
<dbReference type="InterPro" id="IPR004031">
    <property type="entry name" value="PMP22/EMP/MP20/Claudin"/>
</dbReference>
<keyword evidence="9 12" id="KW-0119">Carbohydrate metabolism</keyword>
<dbReference type="EnsemblMetazoa" id="G21887.4">
    <property type="protein sequence ID" value="G21887.4:cds"/>
    <property type="gene ID" value="G21887"/>
</dbReference>
<dbReference type="AlphaFoldDB" id="A0A8W8K4C0"/>
<dbReference type="Gene3D" id="1.20.140.150">
    <property type="match status" value="1"/>
</dbReference>
<feature type="transmembrane region" description="Helical" evidence="16">
    <location>
        <begin position="127"/>
        <end position="150"/>
    </location>
</feature>
<evidence type="ECO:0000256" key="16">
    <source>
        <dbReference type="SAM" id="Phobius"/>
    </source>
</evidence>
<evidence type="ECO:0000256" key="7">
    <source>
        <dbReference type="ARBA" id="ARBA00023001"/>
    </source>
</evidence>
<feature type="region of interest" description="Disordered" evidence="15">
    <location>
        <begin position="717"/>
        <end position="750"/>
    </location>
</feature>
<feature type="active site" evidence="12">
    <location>
        <position position="724"/>
    </location>
</feature>
<feature type="transmembrane region" description="Helical" evidence="16">
    <location>
        <begin position="170"/>
        <end position="192"/>
    </location>
</feature>
<evidence type="ECO:0000256" key="10">
    <source>
        <dbReference type="ARBA" id="ARBA00023295"/>
    </source>
</evidence>
<dbReference type="Pfam" id="PF00759">
    <property type="entry name" value="Glyco_hydro_9"/>
    <property type="match status" value="1"/>
</dbReference>
<keyword evidence="10 12" id="KW-0326">Glycosidase</keyword>
<evidence type="ECO:0000256" key="12">
    <source>
        <dbReference type="PROSITE-ProRule" id="PRU10059"/>
    </source>
</evidence>
<dbReference type="Gene3D" id="1.50.10.10">
    <property type="match status" value="1"/>
</dbReference>
<evidence type="ECO:0000256" key="4">
    <source>
        <dbReference type="ARBA" id="ARBA00022692"/>
    </source>
</evidence>
<dbReference type="Pfam" id="PF00822">
    <property type="entry name" value="PMP22_Claudin"/>
    <property type="match status" value="1"/>
</dbReference>
<dbReference type="GO" id="GO:0016020">
    <property type="term" value="C:membrane"/>
    <property type="evidence" value="ECO:0007669"/>
    <property type="project" value="UniProtKB-SubCell"/>
</dbReference>
<evidence type="ECO:0000256" key="3">
    <source>
        <dbReference type="ARBA" id="ARBA00007072"/>
    </source>
</evidence>
<dbReference type="Proteomes" id="UP000005408">
    <property type="component" value="Unassembled WGS sequence"/>
</dbReference>
<keyword evidence="11 12" id="KW-0624">Polysaccharide degradation</keyword>
<evidence type="ECO:0000313" key="19">
    <source>
        <dbReference type="Proteomes" id="UP000005408"/>
    </source>
</evidence>
<dbReference type="SUPFAM" id="SSF48208">
    <property type="entry name" value="Six-hairpin glycosidases"/>
    <property type="match status" value="1"/>
</dbReference>
<organism evidence="18 19">
    <name type="scientific">Magallana gigas</name>
    <name type="common">Pacific oyster</name>
    <name type="synonym">Crassostrea gigas</name>
    <dbReference type="NCBI Taxonomy" id="29159"/>
    <lineage>
        <taxon>Eukaryota</taxon>
        <taxon>Metazoa</taxon>
        <taxon>Spiralia</taxon>
        <taxon>Lophotrochozoa</taxon>
        <taxon>Mollusca</taxon>
        <taxon>Bivalvia</taxon>
        <taxon>Autobranchia</taxon>
        <taxon>Pteriomorphia</taxon>
        <taxon>Ostreida</taxon>
        <taxon>Ostreoidea</taxon>
        <taxon>Ostreidae</taxon>
        <taxon>Magallana</taxon>
    </lineage>
</organism>
<dbReference type="PROSITE" id="PS00592">
    <property type="entry name" value="GH9_2"/>
    <property type="match status" value="1"/>
</dbReference>
<comment type="similarity">
    <text evidence="3 12 14">Belongs to the glycosyl hydrolase 9 (cellulase E) family.</text>
</comment>
<evidence type="ECO:0000259" key="17">
    <source>
        <dbReference type="Pfam" id="PF00759"/>
    </source>
</evidence>
<comment type="catalytic activity">
    <reaction evidence="1 14">
        <text>Endohydrolysis of (1-&gt;4)-beta-D-glucosidic linkages in cellulose, lichenin and cereal beta-D-glucans.</text>
        <dbReference type="EC" id="3.2.1.4"/>
    </reaction>
</comment>
<keyword evidence="8 16" id="KW-0472">Membrane</keyword>
<evidence type="ECO:0000256" key="6">
    <source>
        <dbReference type="ARBA" id="ARBA00022989"/>
    </source>
</evidence>
<dbReference type="GO" id="GO:0030245">
    <property type="term" value="P:cellulose catabolic process"/>
    <property type="evidence" value="ECO:0007669"/>
    <property type="project" value="UniProtKB-KW"/>
</dbReference>
<reference evidence="18" key="1">
    <citation type="submission" date="2022-08" db="UniProtKB">
        <authorList>
            <consortium name="EnsemblMetazoa"/>
        </authorList>
    </citation>
    <scope>IDENTIFICATION</scope>
    <source>
        <strain evidence="18">05x7-T-G4-1.051#20</strain>
    </source>
</reference>
<evidence type="ECO:0000256" key="5">
    <source>
        <dbReference type="ARBA" id="ARBA00022801"/>
    </source>
</evidence>
<evidence type="ECO:0000256" key="11">
    <source>
        <dbReference type="ARBA" id="ARBA00023326"/>
    </source>
</evidence>
<dbReference type="InterPro" id="IPR008928">
    <property type="entry name" value="6-hairpin_glycosidase_sf"/>
</dbReference>
<keyword evidence="4 16" id="KW-0812">Transmembrane</keyword>
<dbReference type="PROSITE" id="PS00698">
    <property type="entry name" value="GH9_3"/>
    <property type="match status" value="1"/>
</dbReference>
<dbReference type="InterPro" id="IPR001701">
    <property type="entry name" value="Glyco_hydro_9"/>
</dbReference>
<evidence type="ECO:0000256" key="2">
    <source>
        <dbReference type="ARBA" id="ARBA00004141"/>
    </source>
</evidence>
<keyword evidence="5 12" id="KW-0378">Hydrolase</keyword>
<comment type="subcellular location">
    <subcellularLocation>
        <location evidence="2">Membrane</location>
        <topology evidence="2">Multi-pass membrane protein</topology>
    </subcellularLocation>
</comment>
<dbReference type="EC" id="3.2.1.4" evidence="14"/>
<feature type="transmembrane region" description="Helical" evidence="16">
    <location>
        <begin position="94"/>
        <end position="115"/>
    </location>
</feature>
<feature type="active site" evidence="13">
    <location>
        <position position="777"/>
    </location>
</feature>
<feature type="transmembrane region" description="Helical" evidence="16">
    <location>
        <begin position="33"/>
        <end position="53"/>
    </location>
</feature>
<dbReference type="PANTHER" id="PTHR22298">
    <property type="entry name" value="ENDO-1,4-BETA-GLUCANASE"/>
    <property type="match status" value="1"/>
</dbReference>
<dbReference type="InterPro" id="IPR012341">
    <property type="entry name" value="6hp_glycosidase-like_sf"/>
</dbReference>
<protein>
    <recommendedName>
        <fullName evidence="14">Endoglucanase</fullName>
        <ecNumber evidence="14">3.2.1.4</ecNumber>
    </recommendedName>
</protein>
<feature type="active site" evidence="13">
    <location>
        <position position="768"/>
    </location>
</feature>
<sequence length="798" mass="88760">MKNFLKFKTGESPDVRKFGEEYYLREAKIWRPFRIGGVFSIAIALPLALASILHDNWMYGDGFRGGMWDTCFQMDNTSVPPICIEDSVQRWQKAVIGLMIFSASFGFIASILAVCGVCTSPLPKKIYYFHSAGEIFLVCAISTGAALIIYPVAMESNNSSSAHQYGPGYGLGWGSAFFFLAAAFCMSLDDLVRESSKAKICRLCFKSRQDKTDLHFITKDLIILANSSKMMDSSLVLVLLVVTPLCLADNSATVPMTKTHTWSGNFEGHFILPITHGDLIGWEAIITFNVPVTDIQQYVGTVKRTSSDNKIILLVNKADKGIVKQGSSLDIQIGGHYTGSTEPTATADIVDLSFDSQVVPTVVDADGTKYNYDEVLMKSILFYEAQRSGKLPPTNRIPWRGDSALTDHGDNGEDLAGGWYDAGDHIKFGFPMASSTTLLAWGLLEYKDAYEHSGQLENMYDCIRWPLEWMLKCHTGPNELYVQVGDGGPDHGYWGRPEDMTMARPAYKITANRPGSDIAAEYAAAFAVSHLVFKEKDPEFAEKLLTHSKQLYDFAVHHKARYTDSVNQAAAYYRSDKYEDELTWGAAWLFRVTNDTKYLNWAEQYYITGPDWGQSWDDKYSGNMILLYNMTGKDIYKNDIEATFTDWMPGGSVPYSPKGLAFRSQWGSLRYASNMAFMALLAADVGVHPDQYRQWARSQIGYALGDTGRSFVVGFGTNPPQRPHHRSSSCPSRPSPCSFADQQQPGPNPHTLYGALVGGPNGQDQYTDDRKDYVSNEVACDYNAGFQSAVAGLKHLRM</sequence>
<dbReference type="GO" id="GO:0008810">
    <property type="term" value="F:cellulase activity"/>
    <property type="evidence" value="ECO:0007669"/>
    <property type="project" value="UniProtKB-EC"/>
</dbReference>
<evidence type="ECO:0000256" key="8">
    <source>
        <dbReference type="ARBA" id="ARBA00023136"/>
    </source>
</evidence>
<dbReference type="InterPro" id="IPR018221">
    <property type="entry name" value="Glyco_hydro_9_His_AS"/>
</dbReference>
<evidence type="ECO:0000256" key="9">
    <source>
        <dbReference type="ARBA" id="ARBA00023277"/>
    </source>
</evidence>